<protein>
    <submittedName>
        <fullName evidence="1">Nif11-like leader peptide family natural product</fullName>
    </submittedName>
</protein>
<accession>A0ABR8J8J0</accession>
<gene>
    <name evidence="1" type="ORF">H6G68_23565</name>
</gene>
<dbReference type="RefSeq" id="WP_190908823.1">
    <property type="nucleotide sequence ID" value="NZ_JACJTQ010000056.1"/>
</dbReference>
<dbReference type="Proteomes" id="UP000660381">
    <property type="component" value="Unassembled WGS sequence"/>
</dbReference>
<evidence type="ECO:0000313" key="1">
    <source>
        <dbReference type="EMBL" id="MBD2694682.1"/>
    </source>
</evidence>
<proteinExistence type="predicted"/>
<reference evidence="1 2" key="1">
    <citation type="journal article" date="2020" name="ISME J.">
        <title>Comparative genomics reveals insights into cyanobacterial evolution and habitat adaptation.</title>
        <authorList>
            <person name="Chen M.Y."/>
            <person name="Teng W.K."/>
            <person name="Zhao L."/>
            <person name="Hu C.X."/>
            <person name="Zhou Y.K."/>
            <person name="Han B.P."/>
            <person name="Song L.R."/>
            <person name="Shu W.S."/>
        </authorList>
    </citation>
    <scope>NUCLEOTIDE SEQUENCE [LARGE SCALE GENOMIC DNA]</scope>
    <source>
        <strain evidence="1 2">FACHB-362</strain>
    </source>
</reference>
<evidence type="ECO:0000313" key="2">
    <source>
        <dbReference type="Proteomes" id="UP000660381"/>
    </source>
</evidence>
<sequence>MLSQIKELLTNAQLQEKIKGATTLAETMQMIAAAGAEKGYKITTETISHILAELTAVESYELSEEELLSVSGARSGHTSRIDVHCTSGSCSNHCTPT</sequence>
<organism evidence="1 2">
    <name type="scientific">Anabaena catenula FACHB-362</name>
    <dbReference type="NCBI Taxonomy" id="2692877"/>
    <lineage>
        <taxon>Bacteria</taxon>
        <taxon>Bacillati</taxon>
        <taxon>Cyanobacteriota</taxon>
        <taxon>Cyanophyceae</taxon>
        <taxon>Nostocales</taxon>
        <taxon>Nostocaceae</taxon>
        <taxon>Anabaena</taxon>
    </lineage>
</organism>
<name>A0ABR8J8J0_9NOST</name>
<comment type="caution">
    <text evidence="1">The sequence shown here is derived from an EMBL/GenBank/DDBJ whole genome shotgun (WGS) entry which is preliminary data.</text>
</comment>
<dbReference type="EMBL" id="JACJTQ010000056">
    <property type="protein sequence ID" value="MBD2694682.1"/>
    <property type="molecule type" value="Genomic_DNA"/>
</dbReference>
<keyword evidence="2" id="KW-1185">Reference proteome</keyword>